<dbReference type="SUPFAM" id="SSF51735">
    <property type="entry name" value="NAD(P)-binding Rossmann-fold domains"/>
    <property type="match status" value="1"/>
</dbReference>
<comment type="caution">
    <text evidence="2">The sequence shown here is derived from an EMBL/GenBank/DDBJ whole genome shotgun (WGS) entry which is preliminary data.</text>
</comment>
<sequence>MPFTVLSDRNVNHILDTLAPSDVIDLANALEKALIRYSCNNEQQYQPHRAVVDRDGQVSLFMPGTTDQLLGVKIVGITPSEKLKPSEAGLKSVLTLCDARGHAIGTLNAAALTAFRTALGSMLPYRSRRKTENIVVFGAGAQAMWHIRLALLLKERDIKSVTIVNRSAERAQQLIESLRGNKQSPWPSHISLQAFDSKNDLESLVVDADVLFFTTPSTQPVFPASYLTSEKARTKTRYVAAIGSYRLDMQEIDPELLKTVIDPSGPFADVGYRGSVAVDSRDGCLQEAGELVKAEIPTDKMVEIGQLFHTKNSESPDDLNKWLEDGFVIYKSVGTGVMDLAIGQELLRLAKVKNVGLTAEDF</sequence>
<dbReference type="EMBL" id="JXCE01000658">
    <property type="protein sequence ID" value="KPA36380.1"/>
    <property type="molecule type" value="Genomic_DNA"/>
</dbReference>
<dbReference type="Gene3D" id="3.40.50.720">
    <property type="entry name" value="NAD(P)-binding Rossmann-like Domain"/>
    <property type="match status" value="1"/>
</dbReference>
<dbReference type="OrthoDB" id="41492at2759"/>
<dbReference type="InterPro" id="IPR003462">
    <property type="entry name" value="ODC_Mu_crystall"/>
</dbReference>
<evidence type="ECO:0000256" key="1">
    <source>
        <dbReference type="ARBA" id="ARBA00008903"/>
    </source>
</evidence>
<protein>
    <submittedName>
        <fullName evidence="2">Ornithine cyclodeaminase</fullName>
    </submittedName>
</protein>
<dbReference type="AlphaFoldDB" id="A0A0M9ENJ8"/>
<gene>
    <name evidence="2" type="ORF">FLAG1_10857</name>
</gene>
<accession>A0A0M9ENJ8</accession>
<dbReference type="Gene3D" id="3.30.1780.10">
    <property type="entry name" value="ornithine cyclodeaminase, domain 1"/>
    <property type="match status" value="1"/>
</dbReference>
<proteinExistence type="inferred from homology"/>
<dbReference type="Pfam" id="PF02423">
    <property type="entry name" value="OCD_Mu_crystall"/>
    <property type="match status" value="1"/>
</dbReference>
<dbReference type="InterPro" id="IPR036291">
    <property type="entry name" value="NAD(P)-bd_dom_sf"/>
</dbReference>
<name>A0A0M9ENJ8_FUSLA</name>
<reference evidence="2 3" key="1">
    <citation type="submission" date="2015-04" db="EMBL/GenBank/DDBJ databases">
        <title>The draft genome sequence of Fusarium langsethiae, a T-2/HT-2 mycotoxin producer.</title>
        <authorList>
            <person name="Lysoe E."/>
            <person name="Divon H.H."/>
            <person name="Terzi V."/>
            <person name="Orru L."/>
            <person name="Lamontanara A."/>
            <person name="Kolseth A.-K."/>
            <person name="Frandsen R.J."/>
            <person name="Nielsen K."/>
            <person name="Thrane U."/>
        </authorList>
    </citation>
    <scope>NUCLEOTIDE SEQUENCE [LARGE SCALE GENOMIC DNA]</scope>
    <source>
        <strain evidence="2 3">Fl201059</strain>
    </source>
</reference>
<dbReference type="Proteomes" id="UP000037904">
    <property type="component" value="Unassembled WGS sequence"/>
</dbReference>
<evidence type="ECO:0000313" key="3">
    <source>
        <dbReference type="Proteomes" id="UP000037904"/>
    </source>
</evidence>
<comment type="similarity">
    <text evidence="1">Belongs to the ornithine cyclodeaminase/mu-crystallin family.</text>
</comment>
<dbReference type="PANTHER" id="PTHR13812:SF19">
    <property type="entry name" value="KETIMINE REDUCTASE MU-CRYSTALLIN"/>
    <property type="match status" value="1"/>
</dbReference>
<keyword evidence="3" id="KW-1185">Reference proteome</keyword>
<dbReference type="PANTHER" id="PTHR13812">
    <property type="entry name" value="KETIMINE REDUCTASE MU-CRYSTALLIN"/>
    <property type="match status" value="1"/>
</dbReference>
<evidence type="ECO:0000313" key="2">
    <source>
        <dbReference type="EMBL" id="KPA36380.1"/>
    </source>
</evidence>
<dbReference type="InterPro" id="IPR023401">
    <property type="entry name" value="ODC_N"/>
</dbReference>
<dbReference type="GO" id="GO:0005737">
    <property type="term" value="C:cytoplasm"/>
    <property type="evidence" value="ECO:0007669"/>
    <property type="project" value="TreeGrafter"/>
</dbReference>
<organism evidence="2 3">
    <name type="scientific">Fusarium langsethiae</name>
    <dbReference type="NCBI Taxonomy" id="179993"/>
    <lineage>
        <taxon>Eukaryota</taxon>
        <taxon>Fungi</taxon>
        <taxon>Dikarya</taxon>
        <taxon>Ascomycota</taxon>
        <taxon>Pezizomycotina</taxon>
        <taxon>Sordariomycetes</taxon>
        <taxon>Hypocreomycetidae</taxon>
        <taxon>Hypocreales</taxon>
        <taxon>Nectriaceae</taxon>
        <taxon>Fusarium</taxon>
    </lineage>
</organism>